<dbReference type="Gene3D" id="2.60.40.380">
    <property type="entry name" value="Purple acid phosphatase-like, N-terminal"/>
    <property type="match status" value="1"/>
</dbReference>
<reference evidence="4 5" key="1">
    <citation type="submission" date="2017-09" db="EMBL/GenBank/DDBJ databases">
        <title>The draft genome sequences of Marinobacter sp. PWS21.</title>
        <authorList>
            <person name="Cao J."/>
        </authorList>
    </citation>
    <scope>NUCLEOTIDE SEQUENCE [LARGE SCALE GENOMIC DNA]</scope>
    <source>
        <strain evidence="4 5">PWS21</strain>
    </source>
</reference>
<dbReference type="AlphaFoldDB" id="A0A2G1UHG5"/>
<feature type="domain" description="Purple acid phosphatase N-terminal" evidence="3">
    <location>
        <begin position="154"/>
        <end position="241"/>
    </location>
</feature>
<gene>
    <name evidence="4" type="ORF">CLH61_16420</name>
</gene>
<dbReference type="PANTHER" id="PTHR22953:SF153">
    <property type="entry name" value="PURPLE ACID PHOSPHATASE"/>
    <property type="match status" value="1"/>
</dbReference>
<keyword evidence="1" id="KW-0732">Signal</keyword>
<name>A0A2G1UHG5_9GAMM</name>
<dbReference type="Pfam" id="PF16656">
    <property type="entry name" value="Pur_ac_phosph_N"/>
    <property type="match status" value="1"/>
</dbReference>
<comment type="caution">
    <text evidence="4">The sequence shown here is derived from an EMBL/GenBank/DDBJ whole genome shotgun (WGS) entry which is preliminary data.</text>
</comment>
<dbReference type="PANTHER" id="PTHR22953">
    <property type="entry name" value="ACID PHOSPHATASE RELATED"/>
    <property type="match status" value="1"/>
</dbReference>
<dbReference type="InterPro" id="IPR008963">
    <property type="entry name" value="Purple_acid_Pase-like_N"/>
</dbReference>
<dbReference type="Gene3D" id="3.60.21.10">
    <property type="match status" value="1"/>
</dbReference>
<dbReference type="GO" id="GO:0003993">
    <property type="term" value="F:acid phosphatase activity"/>
    <property type="evidence" value="ECO:0007669"/>
    <property type="project" value="InterPro"/>
</dbReference>
<evidence type="ECO:0000313" key="4">
    <source>
        <dbReference type="EMBL" id="PHQ13885.1"/>
    </source>
</evidence>
<dbReference type="InterPro" id="IPR039331">
    <property type="entry name" value="PAPs-like"/>
</dbReference>
<proteinExistence type="predicted"/>
<dbReference type="SUPFAM" id="SSF56300">
    <property type="entry name" value="Metallo-dependent phosphatases"/>
    <property type="match status" value="1"/>
</dbReference>
<dbReference type="InterPro" id="IPR029052">
    <property type="entry name" value="Metallo-depent_PP-like"/>
</dbReference>
<dbReference type="SUPFAM" id="SSF49363">
    <property type="entry name" value="Purple acid phosphatase, N-terminal domain"/>
    <property type="match status" value="1"/>
</dbReference>
<evidence type="ECO:0000259" key="2">
    <source>
        <dbReference type="Pfam" id="PF00149"/>
    </source>
</evidence>
<dbReference type="InterPro" id="IPR004843">
    <property type="entry name" value="Calcineurin-like_PHP"/>
</dbReference>
<accession>A0A2G1UHG5</accession>
<dbReference type="InterPro" id="IPR015914">
    <property type="entry name" value="PAPs_N"/>
</dbReference>
<feature type="domain" description="Calcineurin-like phosphoesterase" evidence="2">
    <location>
        <begin position="254"/>
        <end position="444"/>
    </location>
</feature>
<dbReference type="GO" id="GO:0046872">
    <property type="term" value="F:metal ion binding"/>
    <property type="evidence" value="ECO:0007669"/>
    <property type="project" value="InterPro"/>
</dbReference>
<keyword evidence="5" id="KW-1185">Reference proteome</keyword>
<evidence type="ECO:0008006" key="6">
    <source>
        <dbReference type="Google" id="ProtNLM"/>
    </source>
</evidence>
<evidence type="ECO:0000256" key="1">
    <source>
        <dbReference type="ARBA" id="ARBA00022729"/>
    </source>
</evidence>
<dbReference type="Pfam" id="PF00149">
    <property type="entry name" value="Metallophos"/>
    <property type="match status" value="1"/>
</dbReference>
<dbReference type="EMBL" id="NTFH01000013">
    <property type="protein sequence ID" value="PHQ13885.1"/>
    <property type="molecule type" value="Genomic_DNA"/>
</dbReference>
<sequence length="973" mass="103730">MGPLASSFLFRFRWSVCSFPLLLLWTTAILLLPARLPAAELLVSLAPDRSAPQSLDAAPLTDLAYIFVAGADNLDQVRFDLDGSEVKTENQPPWDFAGTTPDDLAIGYDTRNLVDGNYQVRARLYQGGVLVETLQGLMQVANQPPPAPGGDAAQLHMGWQDDPASSLAIVWFSPLATTPAAVSYRRAGTTAWLEASGAVNHVTADGRYLKVSLGNLLAETGYEFRVALAPEVWSRVYQGRTAPAAGAADFDAVFVADTGLVGRLDGLATGTADVIAAVAARSPDVVLLGGDYAYFDTDKRYVTLERTIAAWFDQMAAVAGQSPLMPVYGNHEVLLGEGYDTWVRYFPTPEGWNNRRMYSFDAGDIHFVAIFGLNEYETLPQDALDWLTGDLAEATSRGQRWLVPYFHAAPFSEGTNHSSALPLRGQLGPIFEAAGVQVVLTAHDQSYERTFPLVNVPAGNTPTSDLRHCYGPGDGVSWLKIAPGGKLSNISKDFSPWKTPEPPYWTVFRDNSLHHFAHLAVSATGTLDVEVFGVAGDGSPPLRIDRVRYSVNGCEPELAALPAQVSFSVEPGEVASQLLQVASRDGAAQLFEVSQVPDWLSLSVLGGLTPASVELVADSTGLAPGDYRGILEIAAGEDNATWLPVNLRVGGTGYGLWVSDNPQRTGARPLESAQLQGEQYVFTSPDTDVTRVRFYLDDVSGTGTVTKTENLAPFDLAGTAPDDTAYPYDTAALADGNHELGARLTLAGGLEILVGAGFVVANDGPQLAVSPDSLLFELTPPQILAEASLQVQMSDGGAVAVASQTTAAWLTAVPETSLTPEILTVAVDAGNLTPGQYQGSIMLTAGSGEQTTVPVTLIYDLPSPYSLMVSQWPDRSAPVALSGALLAGDVYIFVPEIAGIKKVLFFLDDPDRLNSPLKVENNGPWDFAGTITKPPRYAYPFSLQGLVGQHVVTAVVSGDSGEEVIHGVFEVSP</sequence>
<evidence type="ECO:0000313" key="5">
    <source>
        <dbReference type="Proteomes" id="UP000231409"/>
    </source>
</evidence>
<organism evidence="4 5">
    <name type="scientific">Marinobacter profundi</name>
    <dbReference type="NCBI Taxonomy" id="2666256"/>
    <lineage>
        <taxon>Bacteria</taxon>
        <taxon>Pseudomonadati</taxon>
        <taxon>Pseudomonadota</taxon>
        <taxon>Gammaproteobacteria</taxon>
        <taxon>Pseudomonadales</taxon>
        <taxon>Marinobacteraceae</taxon>
        <taxon>Marinobacter</taxon>
    </lineage>
</organism>
<evidence type="ECO:0000259" key="3">
    <source>
        <dbReference type="Pfam" id="PF16656"/>
    </source>
</evidence>
<protein>
    <recommendedName>
        <fullName evidence="6">Calcineurin-like phosphoesterase domain-containing protein</fullName>
    </recommendedName>
</protein>
<dbReference type="RefSeq" id="WP_099615849.1">
    <property type="nucleotide sequence ID" value="NZ_KZ319376.1"/>
</dbReference>
<dbReference type="Proteomes" id="UP000231409">
    <property type="component" value="Unassembled WGS sequence"/>
</dbReference>